<dbReference type="PANTHER" id="PTHR33745:SF8">
    <property type="entry name" value="BLUE-LIGHT PHOTORECEPTOR"/>
    <property type="match status" value="1"/>
</dbReference>
<dbReference type="EMBL" id="PGUY01000095">
    <property type="protein sequence ID" value="PLT27547.1"/>
    <property type="molecule type" value="Genomic_DNA"/>
</dbReference>
<keyword evidence="3" id="KW-1185">Reference proteome</keyword>
<dbReference type="InterPro" id="IPR051932">
    <property type="entry name" value="Bact_StressResp_Reg"/>
</dbReference>
<sequence length="93" mass="10405">ESERVEHIFNWVVPEISRLKLAYLIMDFSGIVTIDTYVASQLFKINDVLQLLGVNMVFTGIRPDLAKKSISAGIDFSSIKTYGSVLKAIEVIK</sequence>
<evidence type="ECO:0000313" key="2">
    <source>
        <dbReference type="EMBL" id="PLT27547.1"/>
    </source>
</evidence>
<reference evidence="2 3" key="1">
    <citation type="submission" date="2017-11" db="EMBL/GenBank/DDBJ databases">
        <title>Comparitive Functional Genomics of Dry Heat Resistant strains isolated from the Viking Spacecraft.</title>
        <authorList>
            <person name="Seuylemezian A."/>
            <person name="Cooper K."/>
            <person name="Vaishampayan P."/>
        </authorList>
    </citation>
    <scope>NUCLEOTIDE SEQUENCE [LARGE SCALE GENOMIC DNA]</scope>
    <source>
        <strain evidence="2 3">V1-29</strain>
    </source>
</reference>
<dbReference type="AlphaFoldDB" id="A0A2N5LZK1"/>
<dbReference type="InterPro" id="IPR036513">
    <property type="entry name" value="STAS_dom_sf"/>
</dbReference>
<dbReference type="RefSeq" id="WP_142383772.1">
    <property type="nucleotide sequence ID" value="NZ_PGUY01000095.1"/>
</dbReference>
<dbReference type="PROSITE" id="PS50801">
    <property type="entry name" value="STAS"/>
    <property type="match status" value="1"/>
</dbReference>
<accession>A0A2N5LZK1</accession>
<comment type="caution">
    <text evidence="2">The sequence shown here is derived from an EMBL/GenBank/DDBJ whole genome shotgun (WGS) entry which is preliminary data.</text>
</comment>
<dbReference type="OrthoDB" id="2677458at2"/>
<gene>
    <name evidence="2" type="ORF">CUU66_23315</name>
</gene>
<dbReference type="Gene3D" id="3.30.750.24">
    <property type="entry name" value="STAS domain"/>
    <property type="match status" value="1"/>
</dbReference>
<dbReference type="SUPFAM" id="SSF52091">
    <property type="entry name" value="SpoIIaa-like"/>
    <property type="match status" value="1"/>
</dbReference>
<name>A0A2N5LZK1_9BACI</name>
<dbReference type="Pfam" id="PF01740">
    <property type="entry name" value="STAS"/>
    <property type="match status" value="1"/>
</dbReference>
<protein>
    <submittedName>
        <fullName evidence="2">Anti-anti-sigma factor</fullName>
    </submittedName>
</protein>
<dbReference type="CDD" id="cd07041">
    <property type="entry name" value="STAS_RsbR_RsbS_like"/>
    <property type="match status" value="1"/>
</dbReference>
<dbReference type="PANTHER" id="PTHR33745">
    <property type="entry name" value="RSBT ANTAGONIST PROTEIN RSBS-RELATED"/>
    <property type="match status" value="1"/>
</dbReference>
<proteinExistence type="predicted"/>
<evidence type="ECO:0000259" key="1">
    <source>
        <dbReference type="PROSITE" id="PS50801"/>
    </source>
</evidence>
<organism evidence="2 3">
    <name type="scientific">Peribacillus deserti</name>
    <dbReference type="NCBI Taxonomy" id="673318"/>
    <lineage>
        <taxon>Bacteria</taxon>
        <taxon>Bacillati</taxon>
        <taxon>Bacillota</taxon>
        <taxon>Bacilli</taxon>
        <taxon>Bacillales</taxon>
        <taxon>Bacillaceae</taxon>
        <taxon>Peribacillus</taxon>
    </lineage>
</organism>
<evidence type="ECO:0000313" key="3">
    <source>
        <dbReference type="Proteomes" id="UP000234748"/>
    </source>
</evidence>
<feature type="domain" description="STAS" evidence="1">
    <location>
        <begin position="1"/>
        <end position="92"/>
    </location>
</feature>
<dbReference type="Proteomes" id="UP000234748">
    <property type="component" value="Unassembled WGS sequence"/>
</dbReference>
<feature type="non-terminal residue" evidence="2">
    <location>
        <position position="1"/>
    </location>
</feature>
<dbReference type="InterPro" id="IPR002645">
    <property type="entry name" value="STAS_dom"/>
</dbReference>